<reference evidence="3" key="1">
    <citation type="journal article" date="2019" name="Int. J. Syst. Evol. Microbiol.">
        <title>The Global Catalogue of Microorganisms (GCM) 10K type strain sequencing project: providing services to taxonomists for standard genome sequencing and annotation.</title>
        <authorList>
            <consortium name="The Broad Institute Genomics Platform"/>
            <consortium name="The Broad Institute Genome Sequencing Center for Infectious Disease"/>
            <person name="Wu L."/>
            <person name="Ma J."/>
        </authorList>
    </citation>
    <scope>NUCLEOTIDE SEQUENCE [LARGE SCALE GENOMIC DNA]</scope>
    <source>
        <strain evidence="3">JCM 13501</strain>
    </source>
</reference>
<name>A0ABQ2GWM2_9PSED</name>
<dbReference type="RefSeq" id="WP_188866637.1">
    <property type="nucleotide sequence ID" value="NZ_BMNW01000005.1"/>
</dbReference>
<sequence>MMLKNAWEKGRVNLAPIKKPTTCLGGLFMSFASKDQLDDADNNDQADDENDAGRASNKLQHDVFLN</sequence>
<dbReference type="EMBL" id="BMNW01000005">
    <property type="protein sequence ID" value="GGM14406.1"/>
    <property type="molecule type" value="Genomic_DNA"/>
</dbReference>
<evidence type="ECO:0000256" key="1">
    <source>
        <dbReference type="SAM" id="MobiDB-lite"/>
    </source>
</evidence>
<feature type="region of interest" description="Disordered" evidence="1">
    <location>
        <begin position="38"/>
        <end position="66"/>
    </location>
</feature>
<gene>
    <name evidence="2" type="ORF">GCM10009425_26850</name>
</gene>
<protein>
    <submittedName>
        <fullName evidence="2">Uncharacterized protein</fullName>
    </submittedName>
</protein>
<organism evidence="2 3">
    <name type="scientific">Pseudomonas asuensis</name>
    <dbReference type="NCBI Taxonomy" id="1825787"/>
    <lineage>
        <taxon>Bacteria</taxon>
        <taxon>Pseudomonadati</taxon>
        <taxon>Pseudomonadota</taxon>
        <taxon>Gammaproteobacteria</taxon>
        <taxon>Pseudomonadales</taxon>
        <taxon>Pseudomonadaceae</taxon>
        <taxon>Pseudomonas</taxon>
    </lineage>
</organism>
<evidence type="ECO:0000313" key="2">
    <source>
        <dbReference type="EMBL" id="GGM14406.1"/>
    </source>
</evidence>
<evidence type="ECO:0000313" key="3">
    <source>
        <dbReference type="Proteomes" id="UP000616499"/>
    </source>
</evidence>
<comment type="caution">
    <text evidence="2">The sequence shown here is derived from an EMBL/GenBank/DDBJ whole genome shotgun (WGS) entry which is preliminary data.</text>
</comment>
<feature type="compositionally biased region" description="Acidic residues" evidence="1">
    <location>
        <begin position="38"/>
        <end position="50"/>
    </location>
</feature>
<accession>A0ABQ2GWM2</accession>
<proteinExistence type="predicted"/>
<keyword evidence="3" id="KW-1185">Reference proteome</keyword>
<dbReference type="Proteomes" id="UP000616499">
    <property type="component" value="Unassembled WGS sequence"/>
</dbReference>